<feature type="domain" description="Tyr recombinase" evidence="5">
    <location>
        <begin position="88"/>
        <end position="262"/>
    </location>
</feature>
<dbReference type="STRING" id="733.B0186_02200"/>
<proteinExistence type="predicted"/>
<organism evidence="7 9">
    <name type="scientific">Canicola haemoglobinophilus</name>
    <dbReference type="NCBI Taxonomy" id="733"/>
    <lineage>
        <taxon>Bacteria</taxon>
        <taxon>Pseudomonadati</taxon>
        <taxon>Pseudomonadota</taxon>
        <taxon>Gammaproteobacteria</taxon>
        <taxon>Pasteurellales</taxon>
        <taxon>Pasteurellaceae</taxon>
        <taxon>Canicola</taxon>
    </lineage>
</organism>
<evidence type="ECO:0000256" key="1">
    <source>
        <dbReference type="ARBA" id="ARBA00022908"/>
    </source>
</evidence>
<keyword evidence="9" id="KW-1185">Reference proteome</keyword>
<accession>A0A1V4B330</accession>
<dbReference type="Proteomes" id="UP000254496">
    <property type="component" value="Unassembled WGS sequence"/>
</dbReference>
<dbReference type="InterPro" id="IPR050090">
    <property type="entry name" value="Tyrosine_recombinase_XerCD"/>
</dbReference>
<keyword evidence="1" id="KW-0229">DNA integration</keyword>
<dbReference type="PROSITE" id="PS51900">
    <property type="entry name" value="CB"/>
    <property type="match status" value="1"/>
</dbReference>
<dbReference type="GO" id="GO:0006310">
    <property type="term" value="P:DNA recombination"/>
    <property type="evidence" value="ECO:0007669"/>
    <property type="project" value="UniProtKB-KW"/>
</dbReference>
<dbReference type="PROSITE" id="PS51898">
    <property type="entry name" value="TYR_RECOMBINASE"/>
    <property type="match status" value="1"/>
</dbReference>
<dbReference type="Proteomes" id="UP000254329">
    <property type="component" value="Unassembled WGS sequence"/>
</dbReference>
<evidence type="ECO:0000259" key="5">
    <source>
        <dbReference type="PROSITE" id="PS51898"/>
    </source>
</evidence>
<dbReference type="Gene3D" id="1.10.443.10">
    <property type="entry name" value="Intergrase catalytic core"/>
    <property type="match status" value="1"/>
</dbReference>
<dbReference type="InterPro" id="IPR044068">
    <property type="entry name" value="CB"/>
</dbReference>
<dbReference type="PANTHER" id="PTHR30349:SF89">
    <property type="entry name" value="INTEGRASE_RECOMBINASE"/>
    <property type="match status" value="1"/>
</dbReference>
<dbReference type="InterPro" id="IPR010998">
    <property type="entry name" value="Integrase_recombinase_N"/>
</dbReference>
<feature type="domain" description="Core-binding (CB)" evidence="6">
    <location>
        <begin position="1"/>
        <end position="72"/>
    </location>
</feature>
<keyword evidence="2 4" id="KW-0238">DNA-binding</keyword>
<dbReference type="RefSeq" id="WP_078217768.1">
    <property type="nucleotide sequence ID" value="NZ_MUXZ01000006.1"/>
</dbReference>
<sequence>MINTFQNYLTERNFAPNTIKAYVFAIQQFHQHYSTISPKTLSQYKCFMLDRYKPQTINLRLRAVNFYLEFIGKAKWQLSLLKVQQSYFLDNVISEENYTYFKQKLKKDGKQRDYFVIHFLASTGMRISELIQIRHQHIEQGYADLCSKRNKIRRIYIPTSLQQECLNWLNTRQEKHDFLFLNRFGKPISTRGISAQLKAQAKRYKIPSTSVYPHSFRHRFAKSFLTRLNDISLLADLLGHENIQTTRIYLRRTNEEQKALINKIVDW</sequence>
<dbReference type="AlphaFoldDB" id="A0A1V4B330"/>
<name>A0A1V4B330_9PAST</name>
<keyword evidence="3" id="KW-0233">DNA recombination</keyword>
<evidence type="ECO:0000313" key="10">
    <source>
        <dbReference type="Proteomes" id="UP000254496"/>
    </source>
</evidence>
<dbReference type="GO" id="GO:0003677">
    <property type="term" value="F:DNA binding"/>
    <property type="evidence" value="ECO:0007669"/>
    <property type="project" value="UniProtKB-UniRule"/>
</dbReference>
<dbReference type="PANTHER" id="PTHR30349">
    <property type="entry name" value="PHAGE INTEGRASE-RELATED"/>
    <property type="match status" value="1"/>
</dbReference>
<dbReference type="GO" id="GO:0015074">
    <property type="term" value="P:DNA integration"/>
    <property type="evidence" value="ECO:0007669"/>
    <property type="project" value="UniProtKB-KW"/>
</dbReference>
<dbReference type="SUPFAM" id="SSF56349">
    <property type="entry name" value="DNA breaking-rejoining enzymes"/>
    <property type="match status" value="1"/>
</dbReference>
<evidence type="ECO:0000256" key="2">
    <source>
        <dbReference type="ARBA" id="ARBA00023125"/>
    </source>
</evidence>
<dbReference type="OrthoDB" id="9801717at2"/>
<dbReference type="Pfam" id="PF00589">
    <property type="entry name" value="Phage_integrase"/>
    <property type="match status" value="1"/>
</dbReference>
<protein>
    <submittedName>
        <fullName evidence="7">Site-specific tyrosine recombinase</fullName>
    </submittedName>
</protein>
<dbReference type="Gene3D" id="1.10.150.130">
    <property type="match status" value="1"/>
</dbReference>
<evidence type="ECO:0000259" key="6">
    <source>
        <dbReference type="PROSITE" id="PS51900"/>
    </source>
</evidence>
<evidence type="ECO:0000256" key="4">
    <source>
        <dbReference type="PROSITE-ProRule" id="PRU01248"/>
    </source>
</evidence>
<dbReference type="InterPro" id="IPR013762">
    <property type="entry name" value="Integrase-like_cat_sf"/>
</dbReference>
<dbReference type="InterPro" id="IPR011010">
    <property type="entry name" value="DNA_brk_join_enz"/>
</dbReference>
<evidence type="ECO:0000313" key="8">
    <source>
        <dbReference type="EMBL" id="STO67752.1"/>
    </source>
</evidence>
<reference evidence="9 10" key="1">
    <citation type="submission" date="2018-06" db="EMBL/GenBank/DDBJ databases">
        <authorList>
            <consortium name="Pathogen Informatics"/>
            <person name="Doyle S."/>
        </authorList>
    </citation>
    <scope>NUCLEOTIDE SEQUENCE [LARGE SCALE GENOMIC DNA]</scope>
    <source>
        <strain evidence="7 9">NCTC1659</strain>
        <strain evidence="8 10">NCTC8540</strain>
    </source>
</reference>
<dbReference type="EMBL" id="UGHJ01000001">
    <property type="protein sequence ID" value="STO67752.1"/>
    <property type="molecule type" value="Genomic_DNA"/>
</dbReference>
<gene>
    <name evidence="7" type="primary">xerC_1</name>
    <name evidence="7" type="ORF">NCTC1659_00316</name>
    <name evidence="8" type="ORF">NCTC8540_00221</name>
</gene>
<dbReference type="InterPro" id="IPR002104">
    <property type="entry name" value="Integrase_catalytic"/>
</dbReference>
<evidence type="ECO:0000256" key="3">
    <source>
        <dbReference type="ARBA" id="ARBA00023172"/>
    </source>
</evidence>
<dbReference type="EMBL" id="UGHF01000001">
    <property type="protein sequence ID" value="STO59091.1"/>
    <property type="molecule type" value="Genomic_DNA"/>
</dbReference>
<evidence type="ECO:0000313" key="9">
    <source>
        <dbReference type="Proteomes" id="UP000254329"/>
    </source>
</evidence>
<evidence type="ECO:0000313" key="7">
    <source>
        <dbReference type="EMBL" id="STO59091.1"/>
    </source>
</evidence>